<dbReference type="InterPro" id="IPR051127">
    <property type="entry name" value="Fungal_SecMet_Regulators"/>
</dbReference>
<dbReference type="GO" id="GO:0006351">
    <property type="term" value="P:DNA-templated transcription"/>
    <property type="evidence" value="ECO:0007669"/>
    <property type="project" value="InterPro"/>
</dbReference>
<evidence type="ECO:0000256" key="4">
    <source>
        <dbReference type="ARBA" id="ARBA00023163"/>
    </source>
</evidence>
<keyword evidence="3" id="KW-0238">DNA-binding</keyword>
<dbReference type="GO" id="GO:0000981">
    <property type="term" value="F:DNA-binding transcription factor activity, RNA polymerase II-specific"/>
    <property type="evidence" value="ECO:0007669"/>
    <property type="project" value="InterPro"/>
</dbReference>
<dbReference type="Gene3D" id="4.10.240.10">
    <property type="entry name" value="Zn(2)-C6 fungal-type DNA-binding domain"/>
    <property type="match status" value="1"/>
</dbReference>
<feature type="domain" description="Zn(2)-C6 fungal-type" evidence="7">
    <location>
        <begin position="18"/>
        <end position="47"/>
    </location>
</feature>
<evidence type="ECO:0000256" key="3">
    <source>
        <dbReference type="ARBA" id="ARBA00023125"/>
    </source>
</evidence>
<dbReference type="InterPro" id="IPR007219">
    <property type="entry name" value="XnlR_reg_dom"/>
</dbReference>
<dbReference type="CDD" id="cd00067">
    <property type="entry name" value="GAL4"/>
    <property type="match status" value="1"/>
</dbReference>
<protein>
    <submittedName>
        <fullName evidence="8">C6 zinc finger domain protein</fullName>
    </submittedName>
</protein>
<name>A0A017S9L1_ASPRC</name>
<dbReference type="Proteomes" id="UP000019804">
    <property type="component" value="Unassembled WGS sequence"/>
</dbReference>
<dbReference type="CDD" id="cd12148">
    <property type="entry name" value="fungal_TF_MHR"/>
    <property type="match status" value="1"/>
</dbReference>
<feature type="region of interest" description="Disordered" evidence="6">
    <location>
        <begin position="52"/>
        <end position="92"/>
    </location>
</feature>
<keyword evidence="1" id="KW-0479">Metal-binding</keyword>
<dbReference type="EMBL" id="KK088434">
    <property type="protein sequence ID" value="EYE92880.1"/>
    <property type="molecule type" value="Genomic_DNA"/>
</dbReference>
<evidence type="ECO:0000256" key="6">
    <source>
        <dbReference type="SAM" id="MobiDB-lite"/>
    </source>
</evidence>
<evidence type="ECO:0000256" key="2">
    <source>
        <dbReference type="ARBA" id="ARBA00023015"/>
    </source>
</evidence>
<dbReference type="SMART" id="SM00066">
    <property type="entry name" value="GAL4"/>
    <property type="match status" value="1"/>
</dbReference>
<dbReference type="PANTHER" id="PTHR47424">
    <property type="entry name" value="REGULATORY PROTEIN GAL4"/>
    <property type="match status" value="1"/>
</dbReference>
<gene>
    <name evidence="8" type="ORF">EURHEDRAFT_517185</name>
</gene>
<reference evidence="9" key="1">
    <citation type="journal article" date="2014" name="Nat. Commun.">
        <title>Genomic adaptations of the halophilic Dead Sea filamentous fungus Eurotium rubrum.</title>
        <authorList>
            <person name="Kis-Papo T."/>
            <person name="Weig A.R."/>
            <person name="Riley R."/>
            <person name="Persoh D."/>
            <person name="Salamov A."/>
            <person name="Sun H."/>
            <person name="Lipzen A."/>
            <person name="Wasser S.P."/>
            <person name="Rambold G."/>
            <person name="Grigoriev I.V."/>
            <person name="Nevo E."/>
        </authorList>
    </citation>
    <scope>NUCLEOTIDE SEQUENCE [LARGE SCALE GENOMIC DNA]</scope>
    <source>
        <strain evidence="9">CBS 135680</strain>
    </source>
</reference>
<dbReference type="Pfam" id="PF00172">
    <property type="entry name" value="Zn_clus"/>
    <property type="match status" value="1"/>
</dbReference>
<dbReference type="PROSITE" id="PS00463">
    <property type="entry name" value="ZN2_CY6_FUNGAL_1"/>
    <property type="match status" value="1"/>
</dbReference>
<dbReference type="PANTHER" id="PTHR47424:SF15">
    <property type="entry name" value="ZN(II)2CYS6 TRANSCRIPTION FACTOR (EUROFUNG)"/>
    <property type="match status" value="1"/>
</dbReference>
<accession>A0A017S9L1</accession>
<evidence type="ECO:0000313" key="9">
    <source>
        <dbReference type="Proteomes" id="UP000019804"/>
    </source>
</evidence>
<dbReference type="SUPFAM" id="SSF57701">
    <property type="entry name" value="Zn2/Cys6 DNA-binding domain"/>
    <property type="match status" value="1"/>
</dbReference>
<dbReference type="AlphaFoldDB" id="A0A017S9L1"/>
<keyword evidence="4" id="KW-0804">Transcription</keyword>
<dbReference type="GO" id="GO:0000435">
    <property type="term" value="P:positive regulation of transcription from RNA polymerase II promoter by galactose"/>
    <property type="evidence" value="ECO:0007669"/>
    <property type="project" value="TreeGrafter"/>
</dbReference>
<dbReference type="GO" id="GO:0008270">
    <property type="term" value="F:zinc ion binding"/>
    <property type="evidence" value="ECO:0007669"/>
    <property type="project" value="InterPro"/>
</dbReference>
<evidence type="ECO:0000256" key="1">
    <source>
        <dbReference type="ARBA" id="ARBA00022723"/>
    </source>
</evidence>
<dbReference type="InterPro" id="IPR036864">
    <property type="entry name" value="Zn2-C6_fun-type_DNA-bd_sf"/>
</dbReference>
<dbReference type="GO" id="GO:0005634">
    <property type="term" value="C:nucleus"/>
    <property type="evidence" value="ECO:0007669"/>
    <property type="project" value="TreeGrafter"/>
</dbReference>
<evidence type="ECO:0000259" key="7">
    <source>
        <dbReference type="PROSITE" id="PS50048"/>
    </source>
</evidence>
<dbReference type="PROSITE" id="PS50048">
    <property type="entry name" value="ZN2_CY6_FUNGAL_2"/>
    <property type="match status" value="1"/>
</dbReference>
<evidence type="ECO:0000256" key="5">
    <source>
        <dbReference type="ARBA" id="ARBA00023242"/>
    </source>
</evidence>
<keyword evidence="5" id="KW-0539">Nucleus</keyword>
<dbReference type="SMART" id="SM00906">
    <property type="entry name" value="Fungal_trans"/>
    <property type="match status" value="1"/>
</dbReference>
<dbReference type="RefSeq" id="XP_040636568.1">
    <property type="nucleotide sequence ID" value="XM_040786543.1"/>
</dbReference>
<proteinExistence type="predicted"/>
<organism evidence="8 9">
    <name type="scientific">Aspergillus ruber (strain CBS 135680)</name>
    <dbReference type="NCBI Taxonomy" id="1388766"/>
    <lineage>
        <taxon>Eukaryota</taxon>
        <taxon>Fungi</taxon>
        <taxon>Dikarya</taxon>
        <taxon>Ascomycota</taxon>
        <taxon>Pezizomycotina</taxon>
        <taxon>Eurotiomycetes</taxon>
        <taxon>Eurotiomycetidae</taxon>
        <taxon>Eurotiales</taxon>
        <taxon>Aspergillaceae</taxon>
        <taxon>Aspergillus</taxon>
        <taxon>Aspergillus subgen. Aspergillus</taxon>
    </lineage>
</organism>
<dbReference type="GO" id="GO:0000978">
    <property type="term" value="F:RNA polymerase II cis-regulatory region sequence-specific DNA binding"/>
    <property type="evidence" value="ECO:0007669"/>
    <property type="project" value="TreeGrafter"/>
</dbReference>
<sequence length="694" mass="77618">MSETPSPALSSTWRTAKACQECRKRKIKCNGVEPCKTCQLRNTPCIYRDIVRQRKRKQRDRPSDNGETPPLIGAPRPESSAHQLSPGLPHKPSGKYTFYNSVSATHMASPSCKVQLYYGPTAHFALMQQVYRDLMSNQAVQAEEPQGEVEEAGAGLDLFSFRRIFFGTPSEAPDLSKSSNMSGLSTTMFLSYGLANTFLQRFLSTLFALIPVRTQSFFQEQLDQLYQPSIGAEPDVSYHALVLLALAMGSLGTDHYAWGDVLFERAKASSAALDEVVNLQTHAHYQMEQGRPNSAFIHLGIGARKAIAAGLHKEIPSQEGETSENVEERRMTFWYFYFYETWICFHLGRPSSLSLRDVTVTYPEDPFLLVLLHLAKAICRSADEIYGQRHESLLQMWKIAKSISSDLRGYDCLMRQALGFGLDRPPQQGVLGVRQTVLVTLYYHTILLTYRPFLIFRGRWQRDMKRSAQGSESNAVKRPTEIPAWLNEACANVLNCASATIHHLCGAASVNELVKELRYHGFFIGSSSFALFYNLMHDESVASSHLPWIHAGIWYLSTVRPGDPIESSISAMQTMLKKLHPSYEWVAPERTRQIHGAENTSSFATRPFSNDTSGFQETSMGFNPPDEQLPEAGFPVLPDLQTDTLPGGMKVSSVGSGEDLLDLTQSDMGWDFDFSTMDLEEIFSVYPGTGPPAF</sequence>
<evidence type="ECO:0000313" key="8">
    <source>
        <dbReference type="EMBL" id="EYE92880.1"/>
    </source>
</evidence>
<dbReference type="Pfam" id="PF04082">
    <property type="entry name" value="Fungal_trans"/>
    <property type="match status" value="1"/>
</dbReference>
<keyword evidence="2" id="KW-0805">Transcription regulation</keyword>
<dbReference type="InterPro" id="IPR001138">
    <property type="entry name" value="Zn2Cys6_DnaBD"/>
</dbReference>
<keyword evidence="9" id="KW-1185">Reference proteome</keyword>
<dbReference type="HOGENOM" id="CLU_010839_0_0_1"/>
<dbReference type="OrthoDB" id="2123952at2759"/>
<dbReference type="GeneID" id="63701667"/>